<name>A0A183DWS7_9BILA</name>
<dbReference type="Proteomes" id="UP000271098">
    <property type="component" value="Unassembled WGS sequence"/>
</dbReference>
<dbReference type="InterPro" id="IPR016024">
    <property type="entry name" value="ARM-type_fold"/>
</dbReference>
<proteinExistence type="predicted"/>
<sequence length="131" mass="15610">MFEIMKTFGEEFKNEWWRDLFQVAFRIFDVMKLAEEQNEKREWMRTTCNHALYAVVDVFTQYYSVLSTILLTNIYEQLYWCAQQENEQLARSAINCLESLILLNGSKFTSSMWDETIVLIANIFNITLPHS</sequence>
<evidence type="ECO:0000313" key="3">
    <source>
        <dbReference type="WBParaSite" id="GPUH_0001318301-mRNA-1"/>
    </source>
</evidence>
<reference evidence="1 2" key="2">
    <citation type="submission" date="2018-11" db="EMBL/GenBank/DDBJ databases">
        <authorList>
            <consortium name="Pathogen Informatics"/>
        </authorList>
    </citation>
    <scope>NUCLEOTIDE SEQUENCE [LARGE SCALE GENOMIC DNA]</scope>
</reference>
<reference evidence="3" key="1">
    <citation type="submission" date="2016-06" db="UniProtKB">
        <authorList>
            <consortium name="WormBaseParasite"/>
        </authorList>
    </citation>
    <scope>IDENTIFICATION</scope>
</reference>
<dbReference type="EMBL" id="UYRT01079978">
    <property type="protein sequence ID" value="VDN21782.1"/>
    <property type="molecule type" value="Genomic_DNA"/>
</dbReference>
<keyword evidence="2" id="KW-1185">Reference proteome</keyword>
<dbReference type="OrthoDB" id="18431at2759"/>
<dbReference type="SUPFAM" id="SSF48371">
    <property type="entry name" value="ARM repeat"/>
    <property type="match status" value="1"/>
</dbReference>
<gene>
    <name evidence="1" type="ORF">GPUH_LOCUS13168</name>
</gene>
<accession>A0A183DWS7</accession>
<protein>
    <submittedName>
        <fullName evidence="3">Mon2/Sec7/BIG1-like HDS domain-containing protein</fullName>
    </submittedName>
</protein>
<evidence type="ECO:0000313" key="1">
    <source>
        <dbReference type="EMBL" id="VDN21782.1"/>
    </source>
</evidence>
<evidence type="ECO:0000313" key="2">
    <source>
        <dbReference type="Proteomes" id="UP000271098"/>
    </source>
</evidence>
<dbReference type="WBParaSite" id="GPUH_0001318301-mRNA-1">
    <property type="protein sequence ID" value="GPUH_0001318301-mRNA-1"/>
    <property type="gene ID" value="GPUH_0001318301"/>
</dbReference>
<organism evidence="3">
    <name type="scientific">Gongylonema pulchrum</name>
    <dbReference type="NCBI Taxonomy" id="637853"/>
    <lineage>
        <taxon>Eukaryota</taxon>
        <taxon>Metazoa</taxon>
        <taxon>Ecdysozoa</taxon>
        <taxon>Nematoda</taxon>
        <taxon>Chromadorea</taxon>
        <taxon>Rhabditida</taxon>
        <taxon>Spirurina</taxon>
        <taxon>Spiruromorpha</taxon>
        <taxon>Spiruroidea</taxon>
        <taxon>Gongylonematidae</taxon>
        <taxon>Gongylonema</taxon>
    </lineage>
</organism>
<dbReference type="AlphaFoldDB" id="A0A183DWS7"/>